<gene>
    <name evidence="1" type="ORF">HMPREF9446_02594</name>
</gene>
<comment type="caution">
    <text evidence="1">The sequence shown here is derived from an EMBL/GenBank/DDBJ whole genome shotgun (WGS) entry which is preliminary data.</text>
</comment>
<reference evidence="1 2" key="1">
    <citation type="submission" date="2011-02" db="EMBL/GenBank/DDBJ databases">
        <authorList>
            <person name="Weinstock G."/>
            <person name="Sodergren E."/>
            <person name="Clifton S."/>
            <person name="Fulton L."/>
            <person name="Fulton B."/>
            <person name="Courtney L."/>
            <person name="Fronick C."/>
            <person name="Harrison M."/>
            <person name="Strong C."/>
            <person name="Farmer C."/>
            <person name="Delahaunty K."/>
            <person name="Markovic C."/>
            <person name="Hall O."/>
            <person name="Minx P."/>
            <person name="Tomlinson C."/>
            <person name="Mitreva M."/>
            <person name="Hou S."/>
            <person name="Chen J."/>
            <person name="Wollam A."/>
            <person name="Pepin K.H."/>
            <person name="Johnson M."/>
            <person name="Bhonagiri V."/>
            <person name="Zhang X."/>
            <person name="Suruliraj S."/>
            <person name="Warren W."/>
            <person name="Chinwalla A."/>
            <person name="Mardis E.R."/>
            <person name="Wilson R.K."/>
        </authorList>
    </citation>
    <scope>NUCLEOTIDE SEQUENCE [LARGE SCALE GENOMIC DNA]</scope>
    <source>
        <strain evidence="1 2">YIT 12057</strain>
    </source>
</reference>
<organism evidence="1 2">
    <name type="scientific">Bacteroides fluxus YIT 12057</name>
    <dbReference type="NCBI Taxonomy" id="763034"/>
    <lineage>
        <taxon>Bacteria</taxon>
        <taxon>Pseudomonadati</taxon>
        <taxon>Bacteroidota</taxon>
        <taxon>Bacteroidia</taxon>
        <taxon>Bacteroidales</taxon>
        <taxon>Bacteroidaceae</taxon>
        <taxon>Bacteroides</taxon>
    </lineage>
</organism>
<proteinExistence type="predicted"/>
<sequence length="41" mass="4579">MSQAYNPNRSNAKCSIVLVDFMKCGLFDTAKVIFLDLRATP</sequence>
<dbReference type="Proteomes" id="UP000003416">
    <property type="component" value="Unassembled WGS sequence"/>
</dbReference>
<dbReference type="EMBL" id="AFBN01000050">
    <property type="protein sequence ID" value="EGF55771.1"/>
    <property type="molecule type" value="Genomic_DNA"/>
</dbReference>
<accession>F3PV20</accession>
<dbReference type="HOGENOM" id="CLU_3265658_0_0_10"/>
<name>F3PV20_9BACE</name>
<keyword evidence="2" id="KW-1185">Reference proteome</keyword>
<dbReference type="STRING" id="763034.HMPREF9446_02594"/>
<evidence type="ECO:0000313" key="2">
    <source>
        <dbReference type="Proteomes" id="UP000003416"/>
    </source>
</evidence>
<evidence type="ECO:0000313" key="1">
    <source>
        <dbReference type="EMBL" id="EGF55771.1"/>
    </source>
</evidence>
<protein>
    <submittedName>
        <fullName evidence="1">Uncharacterized protein</fullName>
    </submittedName>
</protein>
<dbReference type="AlphaFoldDB" id="F3PV20"/>